<name>A0A7R9PXE1_9ACAR</name>
<organism evidence="1">
    <name type="scientific">Medioppia subpectinata</name>
    <dbReference type="NCBI Taxonomy" id="1979941"/>
    <lineage>
        <taxon>Eukaryota</taxon>
        <taxon>Metazoa</taxon>
        <taxon>Ecdysozoa</taxon>
        <taxon>Arthropoda</taxon>
        <taxon>Chelicerata</taxon>
        <taxon>Arachnida</taxon>
        <taxon>Acari</taxon>
        <taxon>Acariformes</taxon>
        <taxon>Sarcoptiformes</taxon>
        <taxon>Oribatida</taxon>
        <taxon>Brachypylina</taxon>
        <taxon>Oppioidea</taxon>
        <taxon>Oppiidae</taxon>
        <taxon>Medioppia</taxon>
    </lineage>
</organism>
<protein>
    <submittedName>
        <fullName evidence="1">Uncharacterized protein</fullName>
    </submittedName>
</protein>
<dbReference type="EMBL" id="CAJPIZ010001681">
    <property type="protein sequence ID" value="CAG2103901.1"/>
    <property type="molecule type" value="Genomic_DNA"/>
</dbReference>
<keyword evidence="2" id="KW-1185">Reference proteome</keyword>
<accession>A0A7R9PXE1</accession>
<reference evidence="1" key="1">
    <citation type="submission" date="2020-11" db="EMBL/GenBank/DDBJ databases">
        <authorList>
            <person name="Tran Van P."/>
        </authorList>
    </citation>
    <scope>NUCLEOTIDE SEQUENCE</scope>
</reference>
<sequence length="789" mass="88773">MFFKSLGAKARYVSLNLNGAPDRFAKLQAFCRATDPVALGRAINSKLTEAKRIRENAVGTIIELTKGNDNMPDLLCAIKAYTDQMVNLYGQVDDNTRTFVSQIMSLYNDMADSAAKLSVKASTGCDIENGHKLEGAQKYKSFLFPVFKAFNKFLKYTPDVTMDIAYERVIMIGTGRPYPDTDEALEQYCNEHYYQFSVEVSSGTLFYNSLNPSTRSVTSILYKMGNYCKLLAFCQLSEPIQVAKSLNSKLDEAKKLFDSAIGYMANVINTTEALSQSDEPTQVYVRNVMSVLREMADVAENMTSKAVDTCDFSEGLKYKSEHKYLSPLLPFFMTVDKTFNEKYVSESAEQSFDRMLDNFMGIGNGRLFPATDEGTKYYCNQPYSKFWPRDLQLADKFFRSFGNNKTYDLITAFTRPNIYILFNWFCSSPDPTKLGKTINAKSVVIKNLRNNVISNMVNLDTRSDSIADVICYIRLYATKLVDVFEGDQLSHDNAIRVTQLYQEFATLIETMTMVKGTTNCQLKDLSKMGSDYHKYKTFLVPAVKTVDRFINGNTNADITSVSDSSNSLIIDEVVDNVFWAATFHKYPETDAEIAQSCKHSIIPEQKVSSMLFEFMNTLNVKTRQIAAQFYASEPELKGLYCQHSAPLSVSKAMNDKLEARHTLVDNALGSLLKLNDQATATMADVLCIINSYGTQFAAIYDAKDPIVGPYISQLVARLLKLIKTVELLSTKPADTCDISDGHKYLPENSKLSLLTQLLRCDLKDSTKYQSQNKYLTLLLPVLKAFNVFV</sequence>
<evidence type="ECO:0000313" key="1">
    <source>
        <dbReference type="EMBL" id="CAD7623471.1"/>
    </source>
</evidence>
<dbReference type="Proteomes" id="UP000759131">
    <property type="component" value="Unassembled WGS sequence"/>
</dbReference>
<proteinExistence type="predicted"/>
<evidence type="ECO:0000313" key="2">
    <source>
        <dbReference type="Proteomes" id="UP000759131"/>
    </source>
</evidence>
<dbReference type="EMBL" id="OC856256">
    <property type="protein sequence ID" value="CAD7623471.1"/>
    <property type="molecule type" value="Genomic_DNA"/>
</dbReference>
<gene>
    <name evidence="1" type="ORF">OSB1V03_LOCUS3927</name>
</gene>
<dbReference type="AlphaFoldDB" id="A0A7R9PXE1"/>